<keyword evidence="3" id="KW-0378">Hydrolase</keyword>
<evidence type="ECO:0000259" key="2">
    <source>
        <dbReference type="Pfam" id="PF04471"/>
    </source>
</evidence>
<dbReference type="GO" id="GO:0004519">
    <property type="term" value="F:endonuclease activity"/>
    <property type="evidence" value="ECO:0007669"/>
    <property type="project" value="UniProtKB-KW"/>
</dbReference>
<keyword evidence="1" id="KW-0472">Membrane</keyword>
<feature type="transmembrane region" description="Helical" evidence="1">
    <location>
        <begin position="28"/>
        <end position="49"/>
    </location>
</feature>
<dbReference type="EC" id="3.1.21.-" evidence="3"/>
<dbReference type="InterPro" id="IPR007560">
    <property type="entry name" value="Restrct_endonuc_IV_Mrr"/>
</dbReference>
<proteinExistence type="predicted"/>
<accession>A0ABS6TBH2</accession>
<evidence type="ECO:0000256" key="1">
    <source>
        <dbReference type="SAM" id="Phobius"/>
    </source>
</evidence>
<keyword evidence="3" id="KW-0540">Nuclease</keyword>
<gene>
    <name evidence="3" type="ORF">KUA55_06080</name>
</gene>
<sequence>MKSDSFSGIILGIALIVLYFHLGTLSPYIFYLAIIIILVALFTTFYPIISKKKRFSRAQLESIDVMTGYDFEEYISYLLKKNEFQNIKLTPKYDQGIDIIATKKWD</sequence>
<comment type="caution">
    <text evidence="3">The sequence shown here is derived from an EMBL/GenBank/DDBJ whole genome shotgun (WGS) entry which is preliminary data.</text>
</comment>
<evidence type="ECO:0000313" key="3">
    <source>
        <dbReference type="EMBL" id="MBV7390242.1"/>
    </source>
</evidence>
<dbReference type="GO" id="GO:0016787">
    <property type="term" value="F:hydrolase activity"/>
    <property type="evidence" value="ECO:0007669"/>
    <property type="project" value="UniProtKB-KW"/>
</dbReference>
<keyword evidence="4" id="KW-1185">Reference proteome</keyword>
<organism evidence="3 4">
    <name type="scientific">Enterococcus alishanensis</name>
    <dbReference type="NCBI Taxonomy" id="1303817"/>
    <lineage>
        <taxon>Bacteria</taxon>
        <taxon>Bacillati</taxon>
        <taxon>Bacillota</taxon>
        <taxon>Bacilli</taxon>
        <taxon>Lactobacillales</taxon>
        <taxon>Enterococcaceae</taxon>
        <taxon>Enterococcus</taxon>
    </lineage>
</organism>
<dbReference type="RefSeq" id="WP_218325290.1">
    <property type="nucleotide sequence ID" value="NZ_JAHUZB010000002.1"/>
</dbReference>
<dbReference type="Pfam" id="PF04471">
    <property type="entry name" value="Mrr_cat"/>
    <property type="match status" value="1"/>
</dbReference>
<keyword evidence="1" id="KW-0812">Transmembrane</keyword>
<keyword evidence="3" id="KW-0255">Endonuclease</keyword>
<dbReference type="EMBL" id="JAHUZB010000002">
    <property type="protein sequence ID" value="MBV7390242.1"/>
    <property type="molecule type" value="Genomic_DNA"/>
</dbReference>
<feature type="domain" description="Restriction endonuclease type IV Mrr" evidence="2">
    <location>
        <begin position="64"/>
        <end position="103"/>
    </location>
</feature>
<keyword evidence="1" id="KW-1133">Transmembrane helix</keyword>
<dbReference type="Proteomes" id="UP000774130">
    <property type="component" value="Unassembled WGS sequence"/>
</dbReference>
<name>A0ABS6TBH2_9ENTE</name>
<reference evidence="3 4" key="1">
    <citation type="submission" date="2021-06" db="EMBL/GenBank/DDBJ databases">
        <title>Enterococcus alishanensis sp. nov., a novel lactic acid bacterium isolated from fresh coffee beans.</title>
        <authorList>
            <person name="Chen Y.-S."/>
        </authorList>
    </citation>
    <scope>NUCLEOTIDE SEQUENCE [LARGE SCALE GENOMIC DNA]</scope>
    <source>
        <strain evidence="3 4">ALS3</strain>
    </source>
</reference>
<evidence type="ECO:0000313" key="4">
    <source>
        <dbReference type="Proteomes" id="UP000774130"/>
    </source>
</evidence>
<protein>
    <submittedName>
        <fullName evidence="3">Restriction endonuclease</fullName>
        <ecNumber evidence="3">3.1.21.-</ecNumber>
    </submittedName>
</protein>
<feature type="transmembrane region" description="Helical" evidence="1">
    <location>
        <begin position="5"/>
        <end position="22"/>
    </location>
</feature>